<keyword evidence="2" id="KW-1185">Reference proteome</keyword>
<name>A0ACC0JHT9_CHOFU</name>
<comment type="caution">
    <text evidence="1">The sequence shown here is derived from an EMBL/GenBank/DDBJ whole genome shotgun (WGS) entry which is preliminary data.</text>
</comment>
<organism evidence="1 2">
    <name type="scientific">Choristoneura fumiferana</name>
    <name type="common">Spruce budworm moth</name>
    <name type="synonym">Archips fumiferana</name>
    <dbReference type="NCBI Taxonomy" id="7141"/>
    <lineage>
        <taxon>Eukaryota</taxon>
        <taxon>Metazoa</taxon>
        <taxon>Ecdysozoa</taxon>
        <taxon>Arthropoda</taxon>
        <taxon>Hexapoda</taxon>
        <taxon>Insecta</taxon>
        <taxon>Pterygota</taxon>
        <taxon>Neoptera</taxon>
        <taxon>Endopterygota</taxon>
        <taxon>Lepidoptera</taxon>
        <taxon>Glossata</taxon>
        <taxon>Ditrysia</taxon>
        <taxon>Tortricoidea</taxon>
        <taxon>Tortricidae</taxon>
        <taxon>Tortricinae</taxon>
        <taxon>Choristoneura</taxon>
    </lineage>
</organism>
<protein>
    <submittedName>
        <fullName evidence="1">Uncharacterized protein</fullName>
    </submittedName>
</protein>
<accession>A0ACC0JHT9</accession>
<dbReference type="Proteomes" id="UP001064048">
    <property type="component" value="Chromosome 22"/>
</dbReference>
<gene>
    <name evidence="1" type="ORF">MSG28_012757</name>
</gene>
<evidence type="ECO:0000313" key="1">
    <source>
        <dbReference type="EMBL" id="KAI8423726.1"/>
    </source>
</evidence>
<sequence length="296" mass="33912">MKIKWDWAGHVCRMHPDRWAKVITDWVPCDGHRSTGAPRRRWRDDLDRFQDTRHKHMCSYPVPQDGTVRLLANDPQDANGVTVASRARSYAPSSVPDCSAANLARISLTAQVYRQELFLPVLAIFSFPLEKFEDFFNPYFVDVVSLKDWKITKRNCEECPRVYIPICAADNKTYTNECYLQCLNFRINETNRINKTVIPQLMPACCRMSSVHLLGGLPLPLPAAVIHSGYVSCPSPLPALNVLHHIYDFRLLLDPLLFFSDTSELRKALASPLQKTFRQSYYIKLAKCDSDSRTKC</sequence>
<evidence type="ECO:0000313" key="2">
    <source>
        <dbReference type="Proteomes" id="UP001064048"/>
    </source>
</evidence>
<dbReference type="EMBL" id="CM046122">
    <property type="protein sequence ID" value="KAI8423726.1"/>
    <property type="molecule type" value="Genomic_DNA"/>
</dbReference>
<reference evidence="1 2" key="1">
    <citation type="journal article" date="2022" name="Genome Biol. Evol.">
        <title>The Spruce Budworm Genome: Reconstructing the Evolutionary History of Antifreeze Proteins.</title>
        <authorList>
            <person name="Beliveau C."/>
            <person name="Gagne P."/>
            <person name="Picq S."/>
            <person name="Vernygora O."/>
            <person name="Keeling C.I."/>
            <person name="Pinkney K."/>
            <person name="Doucet D."/>
            <person name="Wen F."/>
            <person name="Johnston J.S."/>
            <person name="Maaroufi H."/>
            <person name="Boyle B."/>
            <person name="Laroche J."/>
            <person name="Dewar K."/>
            <person name="Juretic N."/>
            <person name="Blackburn G."/>
            <person name="Nisole A."/>
            <person name="Brunet B."/>
            <person name="Brandao M."/>
            <person name="Lumley L."/>
            <person name="Duan J."/>
            <person name="Quan G."/>
            <person name="Lucarotti C.J."/>
            <person name="Roe A.D."/>
            <person name="Sperling F.A.H."/>
            <person name="Levesque R.C."/>
            <person name="Cusson M."/>
        </authorList>
    </citation>
    <scope>NUCLEOTIDE SEQUENCE [LARGE SCALE GENOMIC DNA]</scope>
    <source>
        <strain evidence="1">Glfc:IPQL:Cfum</strain>
    </source>
</reference>
<proteinExistence type="predicted"/>